<dbReference type="RefSeq" id="WP_144857943.1">
    <property type="nucleotide sequence ID" value="NZ_BAAAYT010000002.1"/>
</dbReference>
<dbReference type="EMBL" id="VIUW01000004">
    <property type="protein sequence ID" value="TWD13888.1"/>
    <property type="molecule type" value="Genomic_DNA"/>
</dbReference>
<keyword evidence="1" id="KW-0472">Membrane</keyword>
<accession>A0A560W8F2</accession>
<comment type="caution">
    <text evidence="2">The sequence shown here is derived from an EMBL/GenBank/DDBJ whole genome shotgun (WGS) entry which is preliminary data.</text>
</comment>
<feature type="transmembrane region" description="Helical" evidence="1">
    <location>
        <begin position="104"/>
        <end position="121"/>
    </location>
</feature>
<evidence type="ECO:0000313" key="2">
    <source>
        <dbReference type="EMBL" id="TWD13888.1"/>
    </source>
</evidence>
<reference evidence="2 3" key="1">
    <citation type="submission" date="2019-06" db="EMBL/GenBank/DDBJ databases">
        <title>Sequencing the genomes of 1000 actinobacteria strains.</title>
        <authorList>
            <person name="Klenk H.-P."/>
        </authorList>
    </citation>
    <scope>NUCLEOTIDE SEQUENCE [LARGE SCALE GENOMIC DNA]</scope>
    <source>
        <strain evidence="2 3">DSM 18935</strain>
    </source>
</reference>
<keyword evidence="1" id="KW-0812">Transmembrane</keyword>
<dbReference type="Proteomes" id="UP000315628">
    <property type="component" value="Unassembled WGS sequence"/>
</dbReference>
<gene>
    <name evidence="2" type="ORF">FB557_2530</name>
</gene>
<keyword evidence="1" id="KW-1133">Transmembrane helix</keyword>
<protein>
    <recommendedName>
        <fullName evidence="4">ATP synthase protein I</fullName>
    </recommendedName>
</protein>
<proteinExistence type="predicted"/>
<keyword evidence="3" id="KW-1185">Reference proteome</keyword>
<name>A0A560W8F2_9MICO</name>
<dbReference type="AlphaFoldDB" id="A0A560W8F2"/>
<evidence type="ECO:0008006" key="4">
    <source>
        <dbReference type="Google" id="ProtNLM"/>
    </source>
</evidence>
<evidence type="ECO:0000256" key="1">
    <source>
        <dbReference type="SAM" id="Phobius"/>
    </source>
</evidence>
<organism evidence="2 3">
    <name type="scientific">Marihabitans asiaticum</name>
    <dbReference type="NCBI Taxonomy" id="415218"/>
    <lineage>
        <taxon>Bacteria</taxon>
        <taxon>Bacillati</taxon>
        <taxon>Actinomycetota</taxon>
        <taxon>Actinomycetes</taxon>
        <taxon>Micrococcales</taxon>
        <taxon>Intrasporangiaceae</taxon>
        <taxon>Marihabitans</taxon>
    </lineage>
</organism>
<feature type="transmembrane region" description="Helical" evidence="1">
    <location>
        <begin position="79"/>
        <end position="98"/>
    </location>
</feature>
<sequence>MSHRTAASSPVEGMLRGVVLTGCLGTLVLATAAWALAGEKAGYSALAGALAAFAVILLGVIGMSFIIRGNAGLTLPGAFVVYIGQLILLVGVLLVVRGQEWLDGPAFAVCAIVQTVLLQIGQISGYARARHPLYPQEEAR</sequence>
<feature type="transmembrane region" description="Helical" evidence="1">
    <location>
        <begin position="47"/>
        <end position="67"/>
    </location>
</feature>
<dbReference type="OrthoDB" id="4843467at2"/>
<evidence type="ECO:0000313" key="3">
    <source>
        <dbReference type="Proteomes" id="UP000315628"/>
    </source>
</evidence>